<dbReference type="NCBIfam" id="TIGR00071">
    <property type="entry name" value="hisT_truA"/>
    <property type="match status" value="1"/>
</dbReference>
<comment type="subunit">
    <text evidence="4">Homodimer.</text>
</comment>
<comment type="function">
    <text evidence="4">Formation of pseudouridine at positions 38, 39 and 40 in the anticodon stem and loop of transfer RNAs.</text>
</comment>
<sequence length="256" mass="29013">MPRYAIKVEYDGSNYVGYQVQPNGPSVQAQLDRALLKLAKRPADHPVLTVASGRTDSGVHALGQVVHFDLDFEIHPLALAKALNSILNKDIRVVAVSQVAPDFHARYHAIGKAYLYRIDTQAYPDPFKRFYTLHHPYRYDLGKMQRALTDLVGQHDFTSFCSTHSDKEDKVRTIKFATIEEDLVNQELRFMIAGNGFLYNMVRIIVGTLLQIGDGLKPVDEFKRLLAVKDRNQAGPTADPSGLYLYRVDYKEDIFK</sequence>
<dbReference type="OrthoDB" id="9811823at2"/>
<reference evidence="9 10" key="1">
    <citation type="submission" date="2010-10" db="EMBL/GenBank/DDBJ databases">
        <authorList>
            <person name="Durkin A.S."/>
            <person name="Madupu R."/>
            <person name="Torralba M."/>
            <person name="Gillis M."/>
            <person name="Methe B."/>
            <person name="Sutton G."/>
            <person name="Nelson K.E."/>
        </authorList>
    </citation>
    <scope>NUCLEOTIDE SEQUENCE [LARGE SCALE GENOMIC DNA]</scope>
    <source>
        <strain evidence="9 10">ACS-139-V-Col8</strain>
    </source>
</reference>
<keyword evidence="10" id="KW-1185">Reference proteome</keyword>
<evidence type="ECO:0000256" key="6">
    <source>
        <dbReference type="PIRSR" id="PIRSR001430-2"/>
    </source>
</evidence>
<dbReference type="EMBL" id="AENN01000006">
    <property type="protein sequence ID" value="EFR31815.1"/>
    <property type="molecule type" value="Genomic_DNA"/>
</dbReference>
<evidence type="ECO:0000256" key="4">
    <source>
        <dbReference type="HAMAP-Rule" id="MF_00171"/>
    </source>
</evidence>
<dbReference type="STRING" id="908337.HMPREF9257_0104"/>
<dbReference type="Pfam" id="PF01416">
    <property type="entry name" value="PseudoU_synth_1"/>
    <property type="match status" value="2"/>
</dbReference>
<dbReference type="PANTHER" id="PTHR11142">
    <property type="entry name" value="PSEUDOURIDYLATE SYNTHASE"/>
    <property type="match status" value="1"/>
</dbReference>
<comment type="similarity">
    <text evidence="1 4 7">Belongs to the tRNA pseudouridine synthase TruA family.</text>
</comment>
<keyword evidence="2 4" id="KW-0819">tRNA processing</keyword>
<proteinExistence type="inferred from homology"/>
<dbReference type="eggNOG" id="COG0101">
    <property type="taxonomic scope" value="Bacteria"/>
</dbReference>
<dbReference type="EC" id="5.4.99.12" evidence="4"/>
<dbReference type="Proteomes" id="UP000005990">
    <property type="component" value="Unassembled WGS sequence"/>
</dbReference>
<evidence type="ECO:0000256" key="2">
    <source>
        <dbReference type="ARBA" id="ARBA00022694"/>
    </source>
</evidence>
<dbReference type="RefSeq" id="WP_006417947.1">
    <property type="nucleotide sequence ID" value="NZ_AENN01000006.1"/>
</dbReference>
<dbReference type="InterPro" id="IPR020094">
    <property type="entry name" value="TruA/RsuA/RluB/E/F_N"/>
</dbReference>
<dbReference type="PANTHER" id="PTHR11142:SF0">
    <property type="entry name" value="TRNA PSEUDOURIDINE SYNTHASE-LIKE 1"/>
    <property type="match status" value="1"/>
</dbReference>
<evidence type="ECO:0000256" key="3">
    <source>
        <dbReference type="ARBA" id="ARBA00023235"/>
    </source>
</evidence>
<feature type="active site" description="Nucleophile" evidence="4 5">
    <location>
        <position position="56"/>
    </location>
</feature>
<evidence type="ECO:0000259" key="8">
    <source>
        <dbReference type="Pfam" id="PF01416"/>
    </source>
</evidence>
<feature type="domain" description="Pseudouridine synthase I TruA alpha/beta" evidence="8">
    <location>
        <begin position="8"/>
        <end position="107"/>
    </location>
</feature>
<organism evidence="9 10">
    <name type="scientific">Eremococcus coleocola ACS-139-V-Col8</name>
    <dbReference type="NCBI Taxonomy" id="908337"/>
    <lineage>
        <taxon>Bacteria</taxon>
        <taxon>Bacillati</taxon>
        <taxon>Bacillota</taxon>
        <taxon>Bacilli</taxon>
        <taxon>Lactobacillales</taxon>
        <taxon>Aerococcaceae</taxon>
        <taxon>Eremococcus</taxon>
    </lineage>
</organism>
<dbReference type="FunFam" id="3.30.70.580:FF:000001">
    <property type="entry name" value="tRNA pseudouridine synthase A"/>
    <property type="match status" value="1"/>
</dbReference>
<comment type="caution">
    <text evidence="9">The sequence shown here is derived from an EMBL/GenBank/DDBJ whole genome shotgun (WGS) entry which is preliminary data.</text>
</comment>
<dbReference type="InterPro" id="IPR001406">
    <property type="entry name" value="PsdUridine_synth_TruA"/>
</dbReference>
<comment type="caution">
    <text evidence="4">Lacks conserved residue(s) required for the propagation of feature annotation.</text>
</comment>
<dbReference type="HAMAP" id="MF_00171">
    <property type="entry name" value="TruA"/>
    <property type="match status" value="1"/>
</dbReference>
<dbReference type="InterPro" id="IPR020097">
    <property type="entry name" value="PsdUridine_synth_TruA_a/b_dom"/>
</dbReference>
<dbReference type="Gene3D" id="3.30.70.580">
    <property type="entry name" value="Pseudouridine synthase I, catalytic domain, N-terminal subdomain"/>
    <property type="match status" value="1"/>
</dbReference>
<name>E4KMP1_9LACT</name>
<feature type="binding site" evidence="4 6">
    <location>
        <position position="114"/>
    </location>
    <ligand>
        <name>substrate</name>
    </ligand>
</feature>
<comment type="catalytic activity">
    <reaction evidence="4 7">
        <text>uridine(38/39/40) in tRNA = pseudouridine(38/39/40) in tRNA</text>
        <dbReference type="Rhea" id="RHEA:22376"/>
        <dbReference type="Rhea" id="RHEA-COMP:10085"/>
        <dbReference type="Rhea" id="RHEA-COMP:10087"/>
        <dbReference type="ChEBI" id="CHEBI:65314"/>
        <dbReference type="ChEBI" id="CHEBI:65315"/>
        <dbReference type="EC" id="5.4.99.12"/>
    </reaction>
</comment>
<protein>
    <recommendedName>
        <fullName evidence="4">tRNA pseudouridine synthase A</fullName>
        <ecNumber evidence="4">5.4.99.12</ecNumber>
    </recommendedName>
    <alternativeName>
        <fullName evidence="4">tRNA pseudouridine(38-40) synthase</fullName>
    </alternativeName>
    <alternativeName>
        <fullName evidence="4">tRNA pseudouridylate synthase I</fullName>
    </alternativeName>
    <alternativeName>
        <fullName evidence="4">tRNA-uridine isomerase I</fullName>
    </alternativeName>
</protein>
<evidence type="ECO:0000256" key="7">
    <source>
        <dbReference type="RuleBase" id="RU003792"/>
    </source>
</evidence>
<dbReference type="CDD" id="cd02570">
    <property type="entry name" value="PseudoU_synth_EcTruA"/>
    <property type="match status" value="1"/>
</dbReference>
<evidence type="ECO:0000256" key="5">
    <source>
        <dbReference type="PIRSR" id="PIRSR001430-1"/>
    </source>
</evidence>
<dbReference type="AlphaFoldDB" id="E4KMP1"/>
<dbReference type="Gene3D" id="3.30.70.660">
    <property type="entry name" value="Pseudouridine synthase I, catalytic domain, C-terminal subdomain"/>
    <property type="match status" value="1"/>
</dbReference>
<dbReference type="SUPFAM" id="SSF55120">
    <property type="entry name" value="Pseudouridine synthase"/>
    <property type="match status" value="1"/>
</dbReference>
<evidence type="ECO:0000313" key="9">
    <source>
        <dbReference type="EMBL" id="EFR31815.1"/>
    </source>
</evidence>
<dbReference type="GO" id="GO:0031119">
    <property type="term" value="P:tRNA pseudouridine synthesis"/>
    <property type="evidence" value="ECO:0007669"/>
    <property type="project" value="UniProtKB-UniRule"/>
</dbReference>
<dbReference type="PIRSF" id="PIRSF001430">
    <property type="entry name" value="tRNA_psdUrid_synth"/>
    <property type="match status" value="1"/>
</dbReference>
<dbReference type="InterPro" id="IPR020095">
    <property type="entry name" value="PsdUridine_synth_TruA_C"/>
</dbReference>
<dbReference type="GO" id="GO:0160147">
    <property type="term" value="F:tRNA pseudouridine(38-40) synthase activity"/>
    <property type="evidence" value="ECO:0007669"/>
    <property type="project" value="UniProtKB-EC"/>
</dbReference>
<feature type="domain" description="Pseudouridine synthase I TruA alpha/beta" evidence="8">
    <location>
        <begin position="148"/>
        <end position="250"/>
    </location>
</feature>
<dbReference type="GO" id="GO:0003723">
    <property type="term" value="F:RNA binding"/>
    <property type="evidence" value="ECO:0007669"/>
    <property type="project" value="InterPro"/>
</dbReference>
<dbReference type="InterPro" id="IPR020103">
    <property type="entry name" value="PsdUridine_synth_cat_dom_sf"/>
</dbReference>
<evidence type="ECO:0000256" key="1">
    <source>
        <dbReference type="ARBA" id="ARBA00009375"/>
    </source>
</evidence>
<gene>
    <name evidence="4 9" type="primary">truA</name>
    <name evidence="9" type="ORF">HMPREF9257_0104</name>
</gene>
<keyword evidence="3 4" id="KW-0413">Isomerase</keyword>
<evidence type="ECO:0000313" key="10">
    <source>
        <dbReference type="Proteomes" id="UP000005990"/>
    </source>
</evidence>
<accession>E4KMP1</accession>